<dbReference type="AlphaFoldDB" id="A0A376F2U3"/>
<evidence type="ECO:0000313" key="3">
    <source>
        <dbReference type="Proteomes" id="UP000255163"/>
    </source>
</evidence>
<protein>
    <submittedName>
        <fullName evidence="2">Uncharacterized protein</fullName>
    </submittedName>
</protein>
<sequence>MNKIEDYKKNSALKKVVKVVSFPFIFSGKLIVLPFYPVYLFGKYILHSLLRAQGKFEHEVNSFDTWYALKDINEEILEDNIRATALYAWVNLIFSLLGFALTFHFYLKGAEAISVASGAVFSFVILTMYFHYAVYCHCFKTRSFDRKLDVFKSIHSLFPNVMYEGVKVKSGKKSVPAQFYPKGKKIIKK</sequence>
<reference evidence="2 3" key="1">
    <citation type="submission" date="2018-06" db="EMBL/GenBank/DDBJ databases">
        <authorList>
            <consortium name="Pathogen Informatics"/>
            <person name="Doyle S."/>
        </authorList>
    </citation>
    <scope>NUCLEOTIDE SEQUENCE [LARGE SCALE GENOMIC DNA]</scope>
    <source>
        <strain evidence="2 3">NCTC12123</strain>
    </source>
</reference>
<keyword evidence="1" id="KW-1133">Transmembrane helix</keyword>
<organism evidence="2 3">
    <name type="scientific">Enterobacter asburiae</name>
    <dbReference type="NCBI Taxonomy" id="61645"/>
    <lineage>
        <taxon>Bacteria</taxon>
        <taxon>Pseudomonadati</taxon>
        <taxon>Pseudomonadota</taxon>
        <taxon>Gammaproteobacteria</taxon>
        <taxon>Enterobacterales</taxon>
        <taxon>Enterobacteriaceae</taxon>
        <taxon>Enterobacter</taxon>
        <taxon>Enterobacter cloacae complex</taxon>
    </lineage>
</organism>
<dbReference type="RefSeq" id="WP_001570834.1">
    <property type="nucleotide sequence ID" value="NZ_CP011864.1"/>
</dbReference>
<feature type="transmembrane region" description="Helical" evidence="1">
    <location>
        <begin position="20"/>
        <end position="41"/>
    </location>
</feature>
<evidence type="ECO:0000256" key="1">
    <source>
        <dbReference type="SAM" id="Phobius"/>
    </source>
</evidence>
<accession>A0A376F2U3</accession>
<feature type="transmembrane region" description="Helical" evidence="1">
    <location>
        <begin position="86"/>
        <end position="107"/>
    </location>
</feature>
<feature type="transmembrane region" description="Helical" evidence="1">
    <location>
        <begin position="113"/>
        <end position="134"/>
    </location>
</feature>
<proteinExistence type="predicted"/>
<dbReference type="Proteomes" id="UP000255163">
    <property type="component" value="Unassembled WGS sequence"/>
</dbReference>
<name>A0A376F2U3_ENTAS</name>
<dbReference type="EMBL" id="UFYI01000005">
    <property type="protein sequence ID" value="STD17602.1"/>
    <property type="molecule type" value="Genomic_DNA"/>
</dbReference>
<gene>
    <name evidence="2" type="ORF">NCTC12123_00114</name>
</gene>
<keyword evidence="1" id="KW-0472">Membrane</keyword>
<keyword evidence="1" id="KW-0812">Transmembrane</keyword>
<evidence type="ECO:0000313" key="2">
    <source>
        <dbReference type="EMBL" id="STD17602.1"/>
    </source>
</evidence>